<dbReference type="EMBL" id="MCFG01000114">
    <property type="protein sequence ID" value="ORX81643.1"/>
    <property type="molecule type" value="Genomic_DNA"/>
</dbReference>
<proteinExistence type="predicted"/>
<evidence type="ECO:0000256" key="1">
    <source>
        <dbReference type="SAM" id="MobiDB-lite"/>
    </source>
</evidence>
<sequence>MTVEVNNNTEQQASIENNVPEKIEKTKEVEQQTTTTQNPPDTSSSRKVKKSSKRRANDVKHVSRKLIMAWKLASEQQNITWKEIAPIIDSVEYISSHWKTDERLKSIEPVAVEIVSQVNKIHLELNLRVFGMNRLRIITEEFLNLLQQERTAFLEEINAKKNKTTTEENTNQDSTTIPPPSPSTLTDNSNIDINTINLKAESTTEKESEKVKKSEKNNRSQEELLDRLINSLIQLDELLNEPNENTPISSTTGSPKPSNAYLTPPQKHKPKKRNLFSGFFGSSQKQSVSTSSSNSSLNNSETSSNSSNNNNHGLEVYKNNIVSEWQEYTRKFVEPNYLFKVCKCYLAANPSAIPLRASLIGQNWICVANEISLSLWNILKKREDDLASSLIFLTLYRHGSPEVIERAINTIGSQLPEHFYVRLEYALKIKEYDDFTKEEQLMLDSNYQIPDDTKVPSQPPSPTTSSMHKKSNSDFDGKRNGSTSKKDKKKKHTSYSTKSESSDEQLSFADMLAM</sequence>
<feature type="compositionally biased region" description="Basic and acidic residues" evidence="1">
    <location>
        <begin position="202"/>
        <end position="222"/>
    </location>
</feature>
<dbReference type="Proteomes" id="UP000193944">
    <property type="component" value="Unassembled WGS sequence"/>
</dbReference>
<reference evidence="2 3" key="1">
    <citation type="submission" date="2016-08" db="EMBL/GenBank/DDBJ databases">
        <title>A Parts List for Fungal Cellulosomes Revealed by Comparative Genomics.</title>
        <authorList>
            <consortium name="DOE Joint Genome Institute"/>
            <person name="Haitjema C.H."/>
            <person name="Gilmore S.P."/>
            <person name="Henske J.K."/>
            <person name="Solomon K.V."/>
            <person name="De Groot R."/>
            <person name="Kuo A."/>
            <person name="Mondo S.J."/>
            <person name="Salamov A.A."/>
            <person name="Labutti K."/>
            <person name="Zhao Z."/>
            <person name="Chiniquy J."/>
            <person name="Barry K."/>
            <person name="Brewer H.M."/>
            <person name="Purvine S.O."/>
            <person name="Wright A.T."/>
            <person name="Boxma B."/>
            <person name="Van Alen T."/>
            <person name="Hackstein J.H."/>
            <person name="Baker S.E."/>
            <person name="Grigoriev I.V."/>
            <person name="O'Malley M.A."/>
        </authorList>
    </citation>
    <scope>NUCLEOTIDE SEQUENCE [LARGE SCALE GENOMIC DNA]</scope>
    <source>
        <strain evidence="2 3">S4</strain>
    </source>
</reference>
<name>A0A1Y1X782_9FUNG</name>
<feature type="compositionally biased region" description="Low complexity" evidence="1">
    <location>
        <begin position="276"/>
        <end position="311"/>
    </location>
</feature>
<evidence type="ECO:0000313" key="3">
    <source>
        <dbReference type="Proteomes" id="UP000193944"/>
    </source>
</evidence>
<feature type="region of interest" description="Disordered" evidence="1">
    <location>
        <begin position="447"/>
        <end position="514"/>
    </location>
</feature>
<feature type="compositionally biased region" description="Polar residues" evidence="1">
    <location>
        <begin position="1"/>
        <end position="17"/>
    </location>
</feature>
<feature type="region of interest" description="Disordered" evidence="1">
    <location>
        <begin position="1"/>
        <end position="59"/>
    </location>
</feature>
<feature type="compositionally biased region" description="Low complexity" evidence="1">
    <location>
        <begin position="183"/>
        <end position="198"/>
    </location>
</feature>
<accession>A0A1Y1X782</accession>
<feature type="region of interest" description="Disordered" evidence="1">
    <location>
        <begin position="240"/>
        <end position="312"/>
    </location>
</feature>
<feature type="compositionally biased region" description="Polar residues" evidence="1">
    <location>
        <begin position="242"/>
        <end position="261"/>
    </location>
</feature>
<dbReference type="OrthoDB" id="2151463at2759"/>
<feature type="compositionally biased region" description="Low complexity" evidence="1">
    <location>
        <begin position="167"/>
        <end position="176"/>
    </location>
</feature>
<organism evidence="2 3">
    <name type="scientific">Anaeromyces robustus</name>
    <dbReference type="NCBI Taxonomy" id="1754192"/>
    <lineage>
        <taxon>Eukaryota</taxon>
        <taxon>Fungi</taxon>
        <taxon>Fungi incertae sedis</taxon>
        <taxon>Chytridiomycota</taxon>
        <taxon>Chytridiomycota incertae sedis</taxon>
        <taxon>Neocallimastigomycetes</taxon>
        <taxon>Neocallimastigales</taxon>
        <taxon>Neocallimastigaceae</taxon>
        <taxon>Anaeromyces</taxon>
    </lineage>
</organism>
<gene>
    <name evidence="2" type="ORF">BCR32DRAFT_244759</name>
</gene>
<dbReference type="AlphaFoldDB" id="A0A1Y1X782"/>
<protein>
    <submittedName>
        <fullName evidence="2">Uncharacterized protein</fullName>
    </submittedName>
</protein>
<comment type="caution">
    <text evidence="2">The sequence shown here is derived from an EMBL/GenBank/DDBJ whole genome shotgun (WGS) entry which is preliminary data.</text>
</comment>
<feature type="compositionally biased region" description="Basic and acidic residues" evidence="1">
    <location>
        <begin position="19"/>
        <end position="30"/>
    </location>
</feature>
<reference evidence="2 3" key="2">
    <citation type="submission" date="2016-08" db="EMBL/GenBank/DDBJ databases">
        <title>Pervasive Adenine N6-methylation of Active Genes in Fungi.</title>
        <authorList>
            <consortium name="DOE Joint Genome Institute"/>
            <person name="Mondo S.J."/>
            <person name="Dannebaum R.O."/>
            <person name="Kuo R.C."/>
            <person name="Labutti K."/>
            <person name="Haridas S."/>
            <person name="Kuo A."/>
            <person name="Salamov A."/>
            <person name="Ahrendt S.R."/>
            <person name="Lipzen A."/>
            <person name="Sullivan W."/>
            <person name="Andreopoulos W.B."/>
            <person name="Clum A."/>
            <person name="Lindquist E."/>
            <person name="Daum C."/>
            <person name="Ramamoorthy G.K."/>
            <person name="Gryganskyi A."/>
            <person name="Culley D."/>
            <person name="Magnuson J.K."/>
            <person name="James T.Y."/>
            <person name="O'Malley M.A."/>
            <person name="Stajich J.E."/>
            <person name="Spatafora J.W."/>
            <person name="Visel A."/>
            <person name="Grigoriev I.V."/>
        </authorList>
    </citation>
    <scope>NUCLEOTIDE SEQUENCE [LARGE SCALE GENOMIC DNA]</scope>
    <source>
        <strain evidence="2 3">S4</strain>
    </source>
</reference>
<feature type="region of interest" description="Disordered" evidence="1">
    <location>
        <begin position="163"/>
        <end position="222"/>
    </location>
</feature>
<keyword evidence="3" id="KW-1185">Reference proteome</keyword>
<evidence type="ECO:0000313" key="2">
    <source>
        <dbReference type="EMBL" id="ORX81643.1"/>
    </source>
</evidence>